<feature type="region of interest" description="Disordered" evidence="16">
    <location>
        <begin position="2016"/>
        <end position="2066"/>
    </location>
</feature>
<feature type="binding site" evidence="14">
    <location>
        <begin position="105"/>
        <end position="112"/>
    </location>
    <ligand>
        <name>ATP</name>
        <dbReference type="ChEBI" id="CHEBI:30616"/>
    </ligand>
</feature>
<dbReference type="GO" id="GO:0005634">
    <property type="term" value="C:nucleus"/>
    <property type="evidence" value="ECO:0007669"/>
    <property type="project" value="TreeGrafter"/>
</dbReference>
<dbReference type="InterPro" id="IPR047241">
    <property type="entry name" value="KIF11-like_kin_motor_dom"/>
</dbReference>
<feature type="domain" description="Kinesin motor" evidence="17">
    <location>
        <begin position="11"/>
        <end position="372"/>
    </location>
</feature>
<evidence type="ECO:0000256" key="16">
    <source>
        <dbReference type="SAM" id="MobiDB-lite"/>
    </source>
</evidence>
<comment type="subcellular location">
    <subcellularLocation>
        <location evidence="1">Cytoplasm</location>
        <location evidence="1">Cytoskeleton</location>
    </subcellularLocation>
</comment>
<evidence type="ECO:0000256" key="12">
    <source>
        <dbReference type="ARBA" id="ARBA00023306"/>
    </source>
</evidence>
<feature type="compositionally biased region" description="Low complexity" evidence="16">
    <location>
        <begin position="2021"/>
        <end position="2036"/>
    </location>
</feature>
<dbReference type="PRINTS" id="PR00380">
    <property type="entry name" value="KINESINHEAVY"/>
</dbReference>
<evidence type="ECO:0000256" key="5">
    <source>
        <dbReference type="ARBA" id="ARBA00022701"/>
    </source>
</evidence>
<dbReference type="InterPro" id="IPR047149">
    <property type="entry name" value="KIF11-like"/>
</dbReference>
<dbReference type="GO" id="GO:0008574">
    <property type="term" value="F:plus-end-directed microtubule motor activity"/>
    <property type="evidence" value="ECO:0007669"/>
    <property type="project" value="TreeGrafter"/>
</dbReference>
<keyword evidence="19" id="KW-1185">Reference proteome</keyword>
<comment type="caution">
    <text evidence="18">The sequence shown here is derived from an EMBL/GenBank/DDBJ whole genome shotgun (WGS) entry which is preliminary data.</text>
</comment>
<evidence type="ECO:0000256" key="10">
    <source>
        <dbReference type="ARBA" id="ARBA00023175"/>
    </source>
</evidence>
<keyword evidence="4" id="KW-0132">Cell division</keyword>
<feature type="coiled-coil region" evidence="15">
    <location>
        <begin position="1635"/>
        <end position="1669"/>
    </location>
</feature>
<dbReference type="GO" id="GO:0005524">
    <property type="term" value="F:ATP binding"/>
    <property type="evidence" value="ECO:0007669"/>
    <property type="project" value="UniProtKB-UniRule"/>
</dbReference>
<dbReference type="GO" id="GO:0072686">
    <property type="term" value="C:mitotic spindle"/>
    <property type="evidence" value="ECO:0007669"/>
    <property type="project" value="TreeGrafter"/>
</dbReference>
<dbReference type="FunFam" id="3.40.850.10:FF:000031">
    <property type="entry name" value="Kinesin-like protein"/>
    <property type="match status" value="1"/>
</dbReference>
<evidence type="ECO:0000256" key="6">
    <source>
        <dbReference type="ARBA" id="ARBA00022741"/>
    </source>
</evidence>
<reference evidence="18 19" key="1">
    <citation type="submission" date="2019-02" db="EMBL/GenBank/DDBJ databases">
        <title>Genome sequencing of the rare red list fungi Phellinidium pouzarii.</title>
        <authorList>
            <person name="Buettner E."/>
            <person name="Kellner H."/>
        </authorList>
    </citation>
    <scope>NUCLEOTIDE SEQUENCE [LARGE SCALE GENOMIC DNA]</scope>
    <source>
        <strain evidence="18 19">DSM 108285</strain>
    </source>
</reference>
<keyword evidence="2" id="KW-0963">Cytoplasm</keyword>
<dbReference type="CDD" id="cd01364">
    <property type="entry name" value="KISc_BimC_Eg5"/>
    <property type="match status" value="1"/>
</dbReference>
<evidence type="ECO:0000256" key="15">
    <source>
        <dbReference type="SAM" id="Coils"/>
    </source>
</evidence>
<keyword evidence="11" id="KW-0206">Cytoskeleton</keyword>
<proteinExistence type="inferred from homology"/>
<evidence type="ECO:0000256" key="9">
    <source>
        <dbReference type="ARBA" id="ARBA00023054"/>
    </source>
</evidence>
<evidence type="ECO:0000256" key="11">
    <source>
        <dbReference type="ARBA" id="ARBA00023212"/>
    </source>
</evidence>
<dbReference type="PROSITE" id="PS00411">
    <property type="entry name" value="KINESIN_MOTOR_1"/>
    <property type="match status" value="1"/>
</dbReference>
<dbReference type="Pfam" id="PF13931">
    <property type="entry name" value="Microtub_bind"/>
    <property type="match status" value="1"/>
</dbReference>
<feature type="region of interest" description="Disordered" evidence="16">
    <location>
        <begin position="1498"/>
        <end position="1521"/>
    </location>
</feature>
<dbReference type="SMART" id="SM00129">
    <property type="entry name" value="KISc"/>
    <property type="match status" value="2"/>
</dbReference>
<keyword evidence="5" id="KW-0493">Microtubule</keyword>
<feature type="binding site" evidence="14">
    <location>
        <begin position="1198"/>
        <end position="1205"/>
    </location>
    <ligand>
        <name>ATP</name>
        <dbReference type="ChEBI" id="CHEBI:30616"/>
    </ligand>
</feature>
<evidence type="ECO:0000256" key="8">
    <source>
        <dbReference type="ARBA" id="ARBA00022840"/>
    </source>
</evidence>
<dbReference type="GO" id="GO:0005876">
    <property type="term" value="C:spindle microtubule"/>
    <property type="evidence" value="ECO:0007669"/>
    <property type="project" value="TreeGrafter"/>
</dbReference>
<dbReference type="Proteomes" id="UP000308199">
    <property type="component" value="Unassembled WGS sequence"/>
</dbReference>
<dbReference type="PROSITE" id="PS50067">
    <property type="entry name" value="KINESIN_MOTOR_2"/>
    <property type="match status" value="2"/>
</dbReference>
<dbReference type="InterPro" id="IPR027417">
    <property type="entry name" value="P-loop_NTPase"/>
</dbReference>
<accession>A0A4S4L7L2</accession>
<feature type="coiled-coil region" evidence="15">
    <location>
        <begin position="1573"/>
        <end position="1600"/>
    </location>
</feature>
<sequence>MQHINEGTESHIQVAIRCRRRSEREIQEASPIIISSEGPRGQNITIETAATTSVLGIVTLPPTRTYPFDVVFGPEADQSMVYRDVVHPMLDEVLQGYNCTLFAYGQTGTGKTYTMQGDVSLTPLGNPSAQAGMIPRVLFKLFHQLETSVPDYSVKISYVELYNEELRDLLAPEFSAPTGSAQPMSMGAPKENQSGLKIFDDSSKKGVLIQGLEEIPVKDFNDALALLAKGSQRRQIAATKFNDHSSRSHSVFSITVHSKETSSLGDDLLKVGKLNLVDLAGSENIGRSGAENKRAREAGMINQSLLTLGRVINALVDKSSHVPYRESKLTRLLQDSLGGRTKTCIIATVSPARSNMEETLSTLDYAMRAKSIRNKPETNQRMTRNALLKEYVAEIERLKSDVLAAREKNGIYFSEDTWAQLSTEHELRQTEVEEAKKQVEMIESQMRSVREEFEQSIALLMKTDGELKHTKIALKTREGELMQKEGELVGVKGALEEEVVVRKAHAASEDIINDIAHGLKKVVEESTSDVAGLFNKIERKMHEFDTNSKAIRTQSKNLDSEMRSFMLTLEDFVKTSEQELTKTQNLADSYQKTETSSLSDHCQFLAEQMKLIKNFLKSIQTNEGASEENLTNIWTIVKEVQGRLANELSAWSVSTQNDMQAMCVDMEKASAVNFATAEQAMRTLGSVVERLIKEARVVIESERKVNERQSELVSHAMRQEIARLKEQNAHLTELVEAEKSNSMKARDSLIKRVSSLLVDYTEERDRGLREVVHGVQKTNSKACEDAESFSMKYNALIGESTARGRAWGTLLEKAAVEGSQTKLSATESLHSASTTVLEGLSGMRTSVADAIKTHSDEILHVSKTLNSCSKVFEREHKIKRARTETATQLEGNMQSVIESSRGVAESALRALDVFGKQFNAESSKLAKQIHSHASSASSHVSTVQRHNQLLLEQGTRQSSPTGSTPQKRKWQYNGNWERTRSRSDILRDFQRQRTVATDSAHLTADTKMLPCDGEELQDIDEEDEVLATNDAGIKVDGESDPLRNSQASSSTTLSDEAPEPDLSFSPPLQDPKTIAPLKSQPFSPEALTTTTPDLLVHLGPLATIIAGVVCRFRPTNAIEQREGGEIVVSFDGNLRTVQLRSASTGPERDGFTFDRVFPMGTQQVEIFEYGVKDIVAVRAEQSRIDVMDGYNGTVFAYGQTGSGKTFTMMGADIDSPDLKGIIPRITEQIFTSIVESDLHLEYLVKVSYMEIYLERIRDLLAPQNDNLQVHEEKNKGVYVKNLSDYYVGSAKEVYEIMRQGGQARIVSATNMNAESSRSHSIFLITINQRNTDTGAQKTGNLYLVDLAGSEKVGKTGASGQTLEEAKKINKSLSALGMVINSLTDGKSTHIPYRDSKLTRILQESLGGNSRTTLIINCSPSSYNEPETLSTLRFGIRAKSIKNTARINAELSPAELKARLKQSQAANASFQTYIAALEAELAIWRNGGSVDQTDWVSADKVTNPMPSKKVPQPSTPSSVRSMTPINPVIESLRGEIDSRPQTPTVVGMEKDEREDFLRRENELSDLLGERESALVASEKQLKETRDELAFLKEQERSLSAVNNTCPLLCYGPSQLNDLRLQVERLDYDNKEGAITVDILKEQNQDATRELEELRQAIEKKKQDKMALMMAKFDAQGTFSEKDEVLRSLLARLDTIDTESGVSLTADDITLIRRQLSEGQSLVRETVERLRQSQEENEMIARRRDEVESRLAALEAEYEELLERTINDEETSNVDVAESMAELKNKLEAQYAAKREAHLSEVVDLKQQVEMRQSDIRNLNATIDGLKGVNEELKRAFAVTSAGIEGGKNLAESAADLERTRKAINVQLAEFDGVKKSLMRDLQNRCEKVVELEIQLDEIREQYNNVLRNSNSKAQQKKMAFLERNLEQLTLVQKQLVDQNSALKKEAGIAERKLLARNERIQNLEALLQDADRRLAVQNQKFEEQLQAVKDRLDQARAQKAAASSPINFGRIAKPLRGGGGAVSATSSTSPPSSFAGGVSPLARVQNEEAGGSAKRASWFFSSNATGR</sequence>
<keyword evidence="12" id="KW-0131">Cell cycle</keyword>
<evidence type="ECO:0000256" key="3">
    <source>
        <dbReference type="ARBA" id="ARBA00022553"/>
    </source>
</evidence>
<keyword evidence="7" id="KW-0498">Mitosis</keyword>
<dbReference type="EMBL" id="SGPK01000143">
    <property type="protein sequence ID" value="THH07444.1"/>
    <property type="molecule type" value="Genomic_DNA"/>
</dbReference>
<feature type="coiled-coil region" evidence="15">
    <location>
        <begin position="388"/>
        <end position="452"/>
    </location>
</feature>
<dbReference type="CDD" id="cd23649">
    <property type="entry name" value="Khc_CBD_cc"/>
    <property type="match status" value="1"/>
</dbReference>
<feature type="region of interest" description="Disordered" evidence="16">
    <location>
        <begin position="952"/>
        <end position="975"/>
    </location>
</feature>
<evidence type="ECO:0000313" key="19">
    <source>
        <dbReference type="Proteomes" id="UP000308199"/>
    </source>
</evidence>
<evidence type="ECO:0000259" key="17">
    <source>
        <dbReference type="PROSITE" id="PS50067"/>
    </source>
</evidence>
<dbReference type="GO" id="GO:0051301">
    <property type="term" value="P:cell division"/>
    <property type="evidence" value="ECO:0007669"/>
    <property type="project" value="UniProtKB-KW"/>
</dbReference>
<dbReference type="InterPro" id="IPR001752">
    <property type="entry name" value="Kinesin_motor_dom"/>
</dbReference>
<dbReference type="PANTHER" id="PTHR47970">
    <property type="entry name" value="KINESIN-LIKE PROTEIN KIF11"/>
    <property type="match status" value="1"/>
</dbReference>
<keyword evidence="6 14" id="KW-0547">Nucleotide-binding</keyword>
<dbReference type="GO" id="GO:0000073">
    <property type="term" value="P:initial mitotic spindle pole body separation"/>
    <property type="evidence" value="ECO:0007669"/>
    <property type="project" value="TreeGrafter"/>
</dbReference>
<dbReference type="GO" id="GO:0008017">
    <property type="term" value="F:microtubule binding"/>
    <property type="evidence" value="ECO:0007669"/>
    <property type="project" value="InterPro"/>
</dbReference>
<keyword evidence="3" id="KW-0597">Phosphoprotein</keyword>
<feature type="domain" description="Kinesin motor" evidence="17">
    <location>
        <begin position="1105"/>
        <end position="1440"/>
    </location>
</feature>
<name>A0A4S4L7L2_9AGAM</name>
<feature type="coiled-coil region" evidence="15">
    <location>
        <begin position="714"/>
        <end position="741"/>
    </location>
</feature>
<dbReference type="Pfam" id="PF00225">
    <property type="entry name" value="Kinesin"/>
    <property type="match status" value="2"/>
</dbReference>
<evidence type="ECO:0000313" key="18">
    <source>
        <dbReference type="EMBL" id="THH07444.1"/>
    </source>
</evidence>
<keyword evidence="10 14" id="KW-0505">Motor protein</keyword>
<evidence type="ECO:0000256" key="7">
    <source>
        <dbReference type="ARBA" id="ARBA00022776"/>
    </source>
</evidence>
<organism evidence="18 19">
    <name type="scientific">Phellinidium pouzarii</name>
    <dbReference type="NCBI Taxonomy" id="167371"/>
    <lineage>
        <taxon>Eukaryota</taxon>
        <taxon>Fungi</taxon>
        <taxon>Dikarya</taxon>
        <taxon>Basidiomycota</taxon>
        <taxon>Agaricomycotina</taxon>
        <taxon>Agaricomycetes</taxon>
        <taxon>Hymenochaetales</taxon>
        <taxon>Hymenochaetaceae</taxon>
        <taxon>Phellinidium</taxon>
    </lineage>
</organism>
<feature type="coiled-coil region" evidence="15">
    <location>
        <begin position="1728"/>
        <end position="1834"/>
    </location>
</feature>
<feature type="compositionally biased region" description="Polar residues" evidence="16">
    <location>
        <begin position="954"/>
        <end position="965"/>
    </location>
</feature>
<dbReference type="Gene3D" id="3.40.850.10">
    <property type="entry name" value="Kinesin motor domain"/>
    <property type="match status" value="2"/>
</dbReference>
<dbReference type="InterPro" id="IPR059182">
    <property type="entry name" value="Khc_C"/>
</dbReference>
<feature type="compositionally biased region" description="Polar residues" evidence="16">
    <location>
        <begin position="1042"/>
        <end position="1054"/>
    </location>
</feature>
<evidence type="ECO:0000256" key="14">
    <source>
        <dbReference type="PROSITE-ProRule" id="PRU00283"/>
    </source>
</evidence>
<feature type="coiled-coil region" evidence="15">
    <location>
        <begin position="1880"/>
        <end position="1997"/>
    </location>
</feature>
<dbReference type="GO" id="GO:0007018">
    <property type="term" value="P:microtubule-based movement"/>
    <property type="evidence" value="ECO:0007669"/>
    <property type="project" value="InterPro"/>
</dbReference>
<dbReference type="FunFam" id="3.40.850.10:FF:000051">
    <property type="entry name" value="Kinesin-like protein bimC"/>
    <property type="match status" value="1"/>
</dbReference>
<dbReference type="InterPro" id="IPR025901">
    <property type="entry name" value="Kinesin-assoc_MT-bd_dom"/>
</dbReference>
<dbReference type="PANTHER" id="PTHR47970:SF12">
    <property type="entry name" value="KINESIN FAMILY MEMBER 11"/>
    <property type="match status" value="1"/>
</dbReference>
<dbReference type="SUPFAM" id="SSF52540">
    <property type="entry name" value="P-loop containing nucleoside triphosphate hydrolases"/>
    <property type="match status" value="2"/>
</dbReference>
<dbReference type="OrthoDB" id="3176171at2759"/>
<dbReference type="CDD" id="cd01369">
    <property type="entry name" value="KISc_KHC_KIF5"/>
    <property type="match status" value="1"/>
</dbReference>
<gene>
    <name evidence="18" type="ORF">EW145_g3374</name>
</gene>
<keyword evidence="8 14" id="KW-0067">ATP-binding</keyword>
<keyword evidence="9 15" id="KW-0175">Coiled coil</keyword>
<dbReference type="InterPro" id="IPR019821">
    <property type="entry name" value="Kinesin_motor_CS"/>
</dbReference>
<comment type="similarity">
    <text evidence="13">Belongs to the TRAFAC class myosin-kinesin ATPase superfamily. Kinesin family. KIN-5/BimC subfamily.</text>
</comment>
<protein>
    <recommendedName>
        <fullName evidence="17">Kinesin motor domain-containing protein</fullName>
    </recommendedName>
</protein>
<evidence type="ECO:0000256" key="4">
    <source>
        <dbReference type="ARBA" id="ARBA00022618"/>
    </source>
</evidence>
<evidence type="ECO:0000256" key="13">
    <source>
        <dbReference type="ARBA" id="ARBA00034704"/>
    </source>
</evidence>
<evidence type="ECO:0000256" key="1">
    <source>
        <dbReference type="ARBA" id="ARBA00004245"/>
    </source>
</evidence>
<evidence type="ECO:0000256" key="2">
    <source>
        <dbReference type="ARBA" id="ARBA00022490"/>
    </source>
</evidence>
<dbReference type="InterPro" id="IPR036961">
    <property type="entry name" value="Kinesin_motor_dom_sf"/>
</dbReference>
<feature type="region of interest" description="Disordered" evidence="16">
    <location>
        <begin position="1032"/>
        <end position="1085"/>
    </location>
</feature>